<dbReference type="InterPro" id="IPR036515">
    <property type="entry name" value="Transposase_17_sf"/>
</dbReference>
<dbReference type="PANTHER" id="PTHR36966:SF1">
    <property type="entry name" value="REP-ASSOCIATED TYROSINE TRANSPOSASE"/>
    <property type="match status" value="1"/>
</dbReference>
<name>A0ABY9Z281_9GAMM</name>
<dbReference type="EMBL" id="CP119391">
    <property type="protein sequence ID" value="WNK21242.1"/>
    <property type="molecule type" value="Genomic_DNA"/>
</dbReference>
<organism evidence="2 3">
    <name type="scientific">Halomonas piscis</name>
    <dbReference type="NCBI Taxonomy" id="3031727"/>
    <lineage>
        <taxon>Bacteria</taxon>
        <taxon>Pseudomonadati</taxon>
        <taxon>Pseudomonadota</taxon>
        <taxon>Gammaproteobacteria</taxon>
        <taxon>Oceanospirillales</taxon>
        <taxon>Halomonadaceae</taxon>
        <taxon>Halomonas</taxon>
    </lineage>
</organism>
<sequence length="144" mass="16437">MSTPGYVSLRKGRLSLPGYCYHITMCTRNRQPVFLDYLHARSACRTFGEKAIGRYGATQAFVVMPDHVHWLLQLEGDLSGAVRVYKSKVSIAVGQPVWEDGFHDRALRHEDNIRQVARYVVANPLRAGLVDEIGQYPYWDAIWL</sequence>
<protein>
    <submittedName>
        <fullName evidence="2">Transposase</fullName>
    </submittedName>
</protein>
<dbReference type="Gene3D" id="3.30.70.1290">
    <property type="entry name" value="Transposase IS200-like"/>
    <property type="match status" value="1"/>
</dbReference>
<dbReference type="InterPro" id="IPR052715">
    <property type="entry name" value="RAYT_transposase"/>
</dbReference>
<feature type="domain" description="Transposase IS200-like" evidence="1">
    <location>
        <begin position="16"/>
        <end position="123"/>
    </location>
</feature>
<proteinExistence type="predicted"/>
<dbReference type="Proteomes" id="UP001301869">
    <property type="component" value="Chromosome"/>
</dbReference>
<dbReference type="PANTHER" id="PTHR36966">
    <property type="entry name" value="REP-ASSOCIATED TYROSINE TRANSPOSASE"/>
    <property type="match status" value="1"/>
</dbReference>
<gene>
    <name evidence="2" type="ORF">P1P91_06085</name>
</gene>
<dbReference type="RefSeq" id="WP_311885251.1">
    <property type="nucleotide sequence ID" value="NZ_CP119391.1"/>
</dbReference>
<dbReference type="SUPFAM" id="SSF143422">
    <property type="entry name" value="Transposase IS200-like"/>
    <property type="match status" value="1"/>
</dbReference>
<reference evidence="2 3" key="1">
    <citation type="submission" date="2023-03" db="EMBL/GenBank/DDBJ databases">
        <title>Halomonas sp. nov., isolated from Korean tranditional fermented seafood 'Jeotgal'.</title>
        <authorList>
            <person name="Kim B."/>
            <person name="Shin N.-R."/>
        </authorList>
    </citation>
    <scope>NUCLEOTIDE SEQUENCE [LARGE SCALE GENOMIC DNA]</scope>
    <source>
        <strain evidence="2 3">SG2L-4</strain>
    </source>
</reference>
<accession>A0ABY9Z281</accession>
<evidence type="ECO:0000313" key="2">
    <source>
        <dbReference type="EMBL" id="WNK21242.1"/>
    </source>
</evidence>
<dbReference type="NCBIfam" id="NF047646">
    <property type="entry name" value="REP_Tyr_transpos"/>
    <property type="match status" value="1"/>
</dbReference>
<dbReference type="InterPro" id="IPR002686">
    <property type="entry name" value="Transposase_17"/>
</dbReference>
<evidence type="ECO:0000259" key="1">
    <source>
        <dbReference type="SMART" id="SM01321"/>
    </source>
</evidence>
<evidence type="ECO:0000313" key="3">
    <source>
        <dbReference type="Proteomes" id="UP001301869"/>
    </source>
</evidence>
<dbReference type="SMART" id="SM01321">
    <property type="entry name" value="Y1_Tnp"/>
    <property type="match status" value="1"/>
</dbReference>
<dbReference type="Pfam" id="PF01797">
    <property type="entry name" value="Y1_Tnp"/>
    <property type="match status" value="1"/>
</dbReference>
<keyword evidence="3" id="KW-1185">Reference proteome</keyword>